<evidence type="ECO:0000256" key="18">
    <source>
        <dbReference type="SAM" id="Phobius"/>
    </source>
</evidence>
<feature type="transmembrane region" description="Helical" evidence="18">
    <location>
        <begin position="318"/>
        <end position="336"/>
    </location>
</feature>
<sequence>MLAVLLVVSVAGSYHAAEDDCKRELDTVRLSADQLPTPVTTSAAKTVASLSQPPSPVWESWAGEILAADPEPISVAFRLAGGRRLRLLHRTNSTKTKISQEESYTPYHRTLHRYNNSAPAWTHPFWDCAIGQWIFGYISPITDKSGLVGVYYPLEKADLDQCDERLSSLFPNSPRCDPQTTKCEAETKGLGFRCACLPGFSALPFSNYSTRDEPQIFGEWGPGDTSIYRCIPNCSSDSSCLAEPHFILRAVVICVQILSMVFTIGTGIIIFKRRKCKPVAVGMWTILETLLLGILLLYASMVPLSFEPSMEICILLRWIRELGFIICYGAIILKLYRILMEFRTRKAHRWVVRDKDLLKYLFGMVMVMFAYLAAWTATNINFVEEGFSIVALGVTDSGEYFQTCKPLWWDYVTQAGEIVILLFGLHLGLAARNATVQYVELRYLLGAIIIETLVSSLYYVAHATLWSTLHPSLAYIVAFMRCHFTSSIVLLLIFAPIILYNQKPVRDSRHHLTHEPSDAYKPQDGIYGEIDVAEVNLSEMNPEEIRAELKRLYTQLEVLRSKTICQNNPHISKRRGGRKVAHRRFSLQALQQKQKTSAKQNSEGLEQTEQEVSRTPEDSVCSNEGPSAIYNDGPSTYSELGGFGTPTVQHRNSKQ</sequence>
<keyword evidence="13" id="KW-0807">Transducer</keyword>
<dbReference type="InterPro" id="IPR043458">
    <property type="entry name" value="GPR158/179"/>
</dbReference>
<dbReference type="GO" id="GO:0045211">
    <property type="term" value="C:postsynaptic membrane"/>
    <property type="evidence" value="ECO:0007669"/>
    <property type="project" value="UniProtKB-SubCell"/>
</dbReference>
<feature type="region of interest" description="Disordered" evidence="17">
    <location>
        <begin position="589"/>
        <end position="655"/>
    </location>
</feature>
<evidence type="ECO:0000256" key="5">
    <source>
        <dbReference type="ARBA" id="ARBA00022729"/>
    </source>
</evidence>
<evidence type="ECO:0000256" key="13">
    <source>
        <dbReference type="ARBA" id="ARBA00023224"/>
    </source>
</evidence>
<keyword evidence="15" id="KW-0966">Cell projection</keyword>
<keyword evidence="4 18" id="KW-0812">Transmembrane</keyword>
<evidence type="ECO:0000256" key="6">
    <source>
        <dbReference type="ARBA" id="ARBA00022989"/>
    </source>
</evidence>
<evidence type="ECO:0000256" key="19">
    <source>
        <dbReference type="SAM" id="SignalP"/>
    </source>
</evidence>
<keyword evidence="9 18" id="KW-0472">Membrane</keyword>
<accession>A0AAW1DIE5</accession>
<dbReference type="GO" id="GO:0004930">
    <property type="term" value="F:G protein-coupled receptor activity"/>
    <property type="evidence" value="ECO:0007669"/>
    <property type="project" value="UniProtKB-KW"/>
</dbReference>
<evidence type="ECO:0000256" key="9">
    <source>
        <dbReference type="ARBA" id="ARBA00023136"/>
    </source>
</evidence>
<keyword evidence="22" id="KW-1185">Reference proteome</keyword>
<evidence type="ECO:0000256" key="10">
    <source>
        <dbReference type="ARBA" id="ARBA00023157"/>
    </source>
</evidence>
<feature type="compositionally biased region" description="Polar residues" evidence="17">
    <location>
        <begin position="589"/>
        <end position="607"/>
    </location>
</feature>
<dbReference type="EMBL" id="JAPXFL010000002">
    <property type="protein sequence ID" value="KAK9510613.1"/>
    <property type="molecule type" value="Genomic_DNA"/>
</dbReference>
<keyword evidence="3" id="KW-1003">Cell membrane</keyword>
<feature type="transmembrane region" description="Helical" evidence="18">
    <location>
        <begin position="357"/>
        <end position="377"/>
    </location>
</feature>
<evidence type="ECO:0000256" key="14">
    <source>
        <dbReference type="ARBA" id="ARBA00023257"/>
    </source>
</evidence>
<feature type="transmembrane region" description="Helical" evidence="18">
    <location>
        <begin position="246"/>
        <end position="271"/>
    </location>
</feature>
<keyword evidence="10" id="KW-1015">Disulfide bond</keyword>
<keyword evidence="8" id="KW-0297">G-protein coupled receptor</keyword>
<evidence type="ECO:0000256" key="1">
    <source>
        <dbReference type="ARBA" id="ARBA00004487"/>
    </source>
</evidence>
<organism evidence="21 22">
    <name type="scientific">Rhynocoris fuscipes</name>
    <dbReference type="NCBI Taxonomy" id="488301"/>
    <lineage>
        <taxon>Eukaryota</taxon>
        <taxon>Metazoa</taxon>
        <taxon>Ecdysozoa</taxon>
        <taxon>Arthropoda</taxon>
        <taxon>Hexapoda</taxon>
        <taxon>Insecta</taxon>
        <taxon>Pterygota</taxon>
        <taxon>Neoptera</taxon>
        <taxon>Paraneoptera</taxon>
        <taxon>Hemiptera</taxon>
        <taxon>Heteroptera</taxon>
        <taxon>Panheteroptera</taxon>
        <taxon>Cimicomorpha</taxon>
        <taxon>Reduviidae</taxon>
        <taxon>Harpactorinae</taxon>
        <taxon>Harpactorini</taxon>
        <taxon>Rhynocoris</taxon>
    </lineage>
</organism>
<dbReference type="Pfam" id="PF00003">
    <property type="entry name" value="7tm_3"/>
    <property type="match status" value="1"/>
</dbReference>
<feature type="transmembrane region" description="Helical" evidence="18">
    <location>
        <begin position="473"/>
        <end position="500"/>
    </location>
</feature>
<dbReference type="PANTHER" id="PTHR32546">
    <property type="entry name" value="G-PROTEIN COUPLED RECEPTOR 158-RELATED"/>
    <property type="match status" value="1"/>
</dbReference>
<reference evidence="21 22" key="1">
    <citation type="submission" date="2022-12" db="EMBL/GenBank/DDBJ databases">
        <title>Chromosome-level genome assembly of true bugs.</title>
        <authorList>
            <person name="Ma L."/>
            <person name="Li H."/>
        </authorList>
    </citation>
    <scope>NUCLEOTIDE SEQUENCE [LARGE SCALE GENOMIC DNA]</scope>
    <source>
        <strain evidence="21">Lab_2022b</strain>
    </source>
</reference>
<comment type="caution">
    <text evidence="21">The sequence shown here is derived from an EMBL/GenBank/DDBJ whole genome shotgun (WGS) entry which is preliminary data.</text>
</comment>
<gene>
    <name evidence="21" type="ORF">O3M35_005358</name>
</gene>
<dbReference type="GO" id="GO:0043005">
    <property type="term" value="C:neuron projection"/>
    <property type="evidence" value="ECO:0007669"/>
    <property type="project" value="UniProtKB-SubCell"/>
</dbReference>
<feature type="domain" description="G-protein coupled receptors family 3 profile" evidence="20">
    <location>
        <begin position="248"/>
        <end position="496"/>
    </location>
</feature>
<evidence type="ECO:0000313" key="21">
    <source>
        <dbReference type="EMBL" id="KAK9510613.1"/>
    </source>
</evidence>
<dbReference type="AlphaFoldDB" id="A0AAW1DIE5"/>
<evidence type="ECO:0000256" key="3">
    <source>
        <dbReference type="ARBA" id="ARBA00022475"/>
    </source>
</evidence>
<evidence type="ECO:0000259" key="20">
    <source>
        <dbReference type="PROSITE" id="PS50259"/>
    </source>
</evidence>
<feature type="signal peptide" evidence="19">
    <location>
        <begin position="1"/>
        <end position="16"/>
    </location>
</feature>
<dbReference type="Proteomes" id="UP001461498">
    <property type="component" value="Unassembled WGS sequence"/>
</dbReference>
<dbReference type="Pfam" id="PF22572">
    <property type="entry name" value="GPR158_179_EC"/>
    <property type="match status" value="1"/>
</dbReference>
<evidence type="ECO:0000256" key="17">
    <source>
        <dbReference type="SAM" id="MobiDB-lite"/>
    </source>
</evidence>
<keyword evidence="11" id="KW-0675">Receptor</keyword>
<keyword evidence="14" id="KW-0628">Postsynaptic cell membrane</keyword>
<keyword evidence="5 19" id="KW-0732">Signal</keyword>
<keyword evidence="7" id="KW-0770">Synapse</keyword>
<feature type="compositionally biased region" description="Polar residues" evidence="17">
    <location>
        <begin position="646"/>
        <end position="655"/>
    </location>
</feature>
<feature type="chain" id="PRO_5043609531" description="G-protein coupled receptors family 3 profile domain-containing protein" evidence="19">
    <location>
        <begin position="17"/>
        <end position="655"/>
    </location>
</feature>
<feature type="transmembrane region" description="Helical" evidence="18">
    <location>
        <begin position="283"/>
        <end position="306"/>
    </location>
</feature>
<feature type="transmembrane region" description="Helical" evidence="18">
    <location>
        <begin position="443"/>
        <end position="461"/>
    </location>
</feature>
<proteinExistence type="inferred from homology"/>
<dbReference type="InterPro" id="IPR054714">
    <property type="entry name" value="GPR158_179_extracellular"/>
</dbReference>
<evidence type="ECO:0000256" key="16">
    <source>
        <dbReference type="ARBA" id="ARBA00034104"/>
    </source>
</evidence>
<evidence type="ECO:0000256" key="8">
    <source>
        <dbReference type="ARBA" id="ARBA00023040"/>
    </source>
</evidence>
<evidence type="ECO:0000256" key="2">
    <source>
        <dbReference type="ARBA" id="ARBA00007242"/>
    </source>
</evidence>
<evidence type="ECO:0000256" key="11">
    <source>
        <dbReference type="ARBA" id="ARBA00023170"/>
    </source>
</evidence>
<dbReference type="CDD" id="cd15293">
    <property type="entry name" value="7tmC_GPR158-like"/>
    <property type="match status" value="1"/>
</dbReference>
<dbReference type="PANTHER" id="PTHR32546:SF26">
    <property type="entry name" value="SMOG, ISOFORM D"/>
    <property type="match status" value="1"/>
</dbReference>
<dbReference type="InterPro" id="IPR017978">
    <property type="entry name" value="GPCR_3_C"/>
</dbReference>
<evidence type="ECO:0000256" key="15">
    <source>
        <dbReference type="ARBA" id="ARBA00023273"/>
    </source>
</evidence>
<evidence type="ECO:0000256" key="7">
    <source>
        <dbReference type="ARBA" id="ARBA00023018"/>
    </source>
</evidence>
<feature type="transmembrane region" description="Helical" evidence="18">
    <location>
        <begin position="411"/>
        <end position="431"/>
    </location>
</feature>
<evidence type="ECO:0000313" key="22">
    <source>
        <dbReference type="Proteomes" id="UP001461498"/>
    </source>
</evidence>
<name>A0AAW1DIE5_9HEMI</name>
<protein>
    <recommendedName>
        <fullName evidence="20">G-protein coupled receptors family 3 profile domain-containing protein</fullName>
    </recommendedName>
</protein>
<keyword evidence="6 18" id="KW-1133">Transmembrane helix</keyword>
<evidence type="ECO:0000256" key="4">
    <source>
        <dbReference type="ARBA" id="ARBA00022692"/>
    </source>
</evidence>
<dbReference type="PROSITE" id="PS50259">
    <property type="entry name" value="G_PROTEIN_RECEP_F3_4"/>
    <property type="match status" value="1"/>
</dbReference>
<comment type="similarity">
    <text evidence="2">Belongs to the G-protein coupled receptor 3 family.</text>
</comment>
<keyword evidence="12" id="KW-0325">Glycoprotein</keyword>
<evidence type="ECO:0000256" key="12">
    <source>
        <dbReference type="ARBA" id="ARBA00023180"/>
    </source>
</evidence>
<comment type="subcellular location">
    <subcellularLocation>
        <location evidence="1">Cell projection</location>
        <location evidence="1">Neuron projection</location>
    </subcellularLocation>
    <subcellularLocation>
        <location evidence="16">Postsynaptic cell membrane</location>
        <topology evidence="16">Multi-pass membrane protein</topology>
    </subcellularLocation>
</comment>
<dbReference type="CDD" id="cd18773">
    <property type="entry name" value="PDC1_HK_sensor"/>
    <property type="match status" value="1"/>
</dbReference>